<organism evidence="2 3">
    <name type="scientific">Ceratodon purpureus</name>
    <name type="common">Fire moss</name>
    <name type="synonym">Dicranum purpureum</name>
    <dbReference type="NCBI Taxonomy" id="3225"/>
    <lineage>
        <taxon>Eukaryota</taxon>
        <taxon>Viridiplantae</taxon>
        <taxon>Streptophyta</taxon>
        <taxon>Embryophyta</taxon>
        <taxon>Bryophyta</taxon>
        <taxon>Bryophytina</taxon>
        <taxon>Bryopsida</taxon>
        <taxon>Dicranidae</taxon>
        <taxon>Pseudoditrichales</taxon>
        <taxon>Ditrichaceae</taxon>
        <taxon>Ceratodon</taxon>
    </lineage>
</organism>
<dbReference type="AlphaFoldDB" id="A0A8T0GD35"/>
<accession>A0A8T0GD35</accession>
<dbReference type="InterPro" id="IPR056712">
    <property type="entry name" value="DUF7810"/>
</dbReference>
<reference evidence="2 3" key="1">
    <citation type="submission" date="2020-06" db="EMBL/GenBank/DDBJ databases">
        <title>WGS assembly of Ceratodon purpureus strain R40.</title>
        <authorList>
            <person name="Carey S.B."/>
            <person name="Jenkins J."/>
            <person name="Shu S."/>
            <person name="Lovell J.T."/>
            <person name="Sreedasyam A."/>
            <person name="Maumus F."/>
            <person name="Tiley G.P."/>
            <person name="Fernandez-Pozo N."/>
            <person name="Barry K."/>
            <person name="Chen C."/>
            <person name="Wang M."/>
            <person name="Lipzen A."/>
            <person name="Daum C."/>
            <person name="Saski C.A."/>
            <person name="Payton A.C."/>
            <person name="Mcbreen J.C."/>
            <person name="Conrad R.E."/>
            <person name="Kollar L.M."/>
            <person name="Olsson S."/>
            <person name="Huttunen S."/>
            <person name="Landis J.B."/>
            <person name="Wickett N.J."/>
            <person name="Johnson M.G."/>
            <person name="Rensing S.A."/>
            <person name="Grimwood J."/>
            <person name="Schmutz J."/>
            <person name="Mcdaniel S.F."/>
        </authorList>
    </citation>
    <scope>NUCLEOTIDE SEQUENCE [LARGE SCALE GENOMIC DNA]</scope>
    <source>
        <strain evidence="2 3">R40</strain>
    </source>
</reference>
<protein>
    <submittedName>
        <fullName evidence="2">Uncharacterized protein</fullName>
    </submittedName>
</protein>
<keyword evidence="1" id="KW-0812">Transmembrane</keyword>
<sequence length="710" mass="78572">MGTTVKSDSAVGSKGWEPRPRGFLSLSVRGAIFGVFLLCACIIVLIYDVRYAQFLLRPGKEYQDFAQAPRVIDAPLHLPLQPYHNATDELILDAEIDDDPTSVQTEDEAHSDMDLGVEENDKDDVEELEDSDLVATNTSNLITEKTSTGILNSNANVQDIIFVSDAEEIKPNGLNDSSTMDKKEWDIPRAIPKYWKPSKKCATAEEMGAETVGNTRAASLRVRAMIRDFIAEHGGEKVGSLPGAEFCQRGFVLGQAQEDGFGNNMYKVLTAAGLAVMLNRSLIIGERGGTNPTYLYRKDMRKPAFGDYLDFSSQAFTVREVRRLWAVNKCATKYKRPLIIHNESMERGFRCTRCTCDDWTTLTVPILQFKGTIGAGAIQLLLKNEHPAMRRAAAKLLGNPAIPSSRPNTFGELFRAFIAPNAGIKAAVQWALKGGPDPDITLHLRMLHSRTRPGPAAAATCINRIRRILNPSQLSSARRPRVVVVTDTPAIIPELQKSLGQTVEVIHFNYLAFAKQKTNRSEIFNLNYGMPAHNRLRDWGAMPRWVAMVDFFLAARARTAVISGAYRRVSTTYAQFVAALASANTLDEEDPSRPACVYYSSLQSPLLTSGLASQSGWGHTWRPFGGKLGCRNQPTQCAQTALMPYAWWDAPWQSPISADLRKMRSLTGLDAMGQVSERAMDQYCTAARRKPVVRMKLQVPSYDEAIAKGT</sequence>
<dbReference type="EMBL" id="CM026432">
    <property type="protein sequence ID" value="KAG0556910.1"/>
    <property type="molecule type" value="Genomic_DNA"/>
</dbReference>
<evidence type="ECO:0000313" key="2">
    <source>
        <dbReference type="EMBL" id="KAG0556910.1"/>
    </source>
</evidence>
<keyword evidence="1" id="KW-1133">Transmembrane helix</keyword>
<dbReference type="PANTHER" id="PTHR35736:SF1">
    <property type="entry name" value="EXPRESSED PROTEIN"/>
    <property type="match status" value="1"/>
</dbReference>
<dbReference type="Pfam" id="PF25102">
    <property type="entry name" value="DUF7810"/>
    <property type="match status" value="1"/>
</dbReference>
<keyword evidence="1" id="KW-0472">Membrane</keyword>
<dbReference type="PANTHER" id="PTHR35736">
    <property type="entry name" value="EXPRESSED PROTEIN"/>
    <property type="match status" value="1"/>
</dbReference>
<keyword evidence="3" id="KW-1185">Reference proteome</keyword>
<evidence type="ECO:0000313" key="3">
    <source>
        <dbReference type="Proteomes" id="UP000822688"/>
    </source>
</evidence>
<feature type="transmembrane region" description="Helical" evidence="1">
    <location>
        <begin position="26"/>
        <end position="47"/>
    </location>
</feature>
<evidence type="ECO:0000256" key="1">
    <source>
        <dbReference type="SAM" id="Phobius"/>
    </source>
</evidence>
<name>A0A8T0GD35_CERPU</name>
<dbReference type="Proteomes" id="UP000822688">
    <property type="component" value="Chromosome 11"/>
</dbReference>
<gene>
    <name evidence="2" type="ORF">KC19_11G088300</name>
</gene>
<comment type="caution">
    <text evidence="2">The sequence shown here is derived from an EMBL/GenBank/DDBJ whole genome shotgun (WGS) entry which is preliminary data.</text>
</comment>
<proteinExistence type="predicted"/>